<sequence>MCKYHDLHTDLNRNRETTGSLARISITRSQGKSSEGIRCDIVLRRLIQVNSQLLG</sequence>
<keyword evidence="2" id="KW-1185">Reference proteome</keyword>
<evidence type="ECO:0000313" key="1">
    <source>
        <dbReference type="EMBL" id="KAG5529604.1"/>
    </source>
</evidence>
<accession>A0AAV6IR96</accession>
<dbReference type="AlphaFoldDB" id="A0AAV6IR96"/>
<dbReference type="Proteomes" id="UP000823749">
    <property type="component" value="Chromosome 10"/>
</dbReference>
<protein>
    <recommendedName>
        <fullName evidence="3">Ribosomal protein S15</fullName>
    </recommendedName>
</protein>
<comment type="caution">
    <text evidence="1">The sequence shown here is derived from an EMBL/GenBank/DDBJ whole genome shotgun (WGS) entry which is preliminary data.</text>
</comment>
<name>A0AAV6IR96_9ERIC</name>
<evidence type="ECO:0008006" key="3">
    <source>
        <dbReference type="Google" id="ProtNLM"/>
    </source>
</evidence>
<evidence type="ECO:0000313" key="2">
    <source>
        <dbReference type="Proteomes" id="UP000823749"/>
    </source>
</evidence>
<dbReference type="EMBL" id="JACTNZ010000010">
    <property type="protein sequence ID" value="KAG5529604.1"/>
    <property type="molecule type" value="Genomic_DNA"/>
</dbReference>
<gene>
    <name evidence="1" type="ORF">RHGRI_030101</name>
</gene>
<reference evidence="1" key="1">
    <citation type="submission" date="2020-08" db="EMBL/GenBank/DDBJ databases">
        <title>Plant Genome Project.</title>
        <authorList>
            <person name="Zhang R.-G."/>
        </authorList>
    </citation>
    <scope>NUCLEOTIDE SEQUENCE</scope>
    <source>
        <strain evidence="1">WSP0</strain>
        <tissue evidence="1">Leaf</tissue>
    </source>
</reference>
<proteinExistence type="predicted"/>
<organism evidence="1 2">
    <name type="scientific">Rhododendron griersonianum</name>
    <dbReference type="NCBI Taxonomy" id="479676"/>
    <lineage>
        <taxon>Eukaryota</taxon>
        <taxon>Viridiplantae</taxon>
        <taxon>Streptophyta</taxon>
        <taxon>Embryophyta</taxon>
        <taxon>Tracheophyta</taxon>
        <taxon>Spermatophyta</taxon>
        <taxon>Magnoliopsida</taxon>
        <taxon>eudicotyledons</taxon>
        <taxon>Gunneridae</taxon>
        <taxon>Pentapetalae</taxon>
        <taxon>asterids</taxon>
        <taxon>Ericales</taxon>
        <taxon>Ericaceae</taxon>
        <taxon>Ericoideae</taxon>
        <taxon>Rhodoreae</taxon>
        <taxon>Rhododendron</taxon>
    </lineage>
</organism>